<dbReference type="Proteomes" id="UP000800036">
    <property type="component" value="Unassembled WGS sequence"/>
</dbReference>
<dbReference type="Gene3D" id="3.30.9.10">
    <property type="entry name" value="D-Amino Acid Oxidase, subunit A, domain 2"/>
    <property type="match status" value="1"/>
</dbReference>
<dbReference type="InterPro" id="IPR006076">
    <property type="entry name" value="FAD-dep_OxRdtase"/>
</dbReference>
<gene>
    <name evidence="8" type="ORF">BU23DRAFT_559436</name>
</gene>
<feature type="binding site" evidence="6">
    <location>
        <begin position="47"/>
        <end position="48"/>
    </location>
    <ligand>
        <name>FAD</name>
        <dbReference type="ChEBI" id="CHEBI:57692"/>
    </ligand>
</feature>
<dbReference type="PANTHER" id="PTHR11530">
    <property type="entry name" value="D-AMINO ACID OXIDASE"/>
    <property type="match status" value="1"/>
</dbReference>
<feature type="binding site" evidence="6">
    <location>
        <position position="341"/>
    </location>
    <ligand>
        <name>D-dopa</name>
        <dbReference type="ChEBI" id="CHEBI:149689"/>
    </ligand>
</feature>
<feature type="binding site" evidence="6">
    <location>
        <position position="253"/>
    </location>
    <ligand>
        <name>D-dopa</name>
        <dbReference type="ChEBI" id="CHEBI:149689"/>
    </ligand>
</feature>
<evidence type="ECO:0000256" key="5">
    <source>
        <dbReference type="ARBA" id="ARBA00023002"/>
    </source>
</evidence>
<sequence>MSSGGRLVVVIGAGVTGLQTSISLREAGYEVVLIAKHFPGDQSIEYTSPWAGAHWRSHAGEDDLEQQQWDTETYKHMLEIIEKEARDEGGGLLSGLALRHSRYFSTSASAPWWSNLVRGYQNISSSSLAPGTQHGTTYTSIMINVPMYLVYLLHTAKALGVQMIHAALPSTSNLSESLRAAQDIVSEHHSGAIAAFVNATGISAKSFVPDPAVYPIRGHTITVAGEAKQITTIDAPSSAEPSLTSSTSTPIMYILPRPHSGTSILGGTKEADNWDPSPSADITAEILKRAKEWAPELLNPEGDFEVLSEQVGLRPARKGGVRVEVEKVNGLVVCHSYGHAGAGYQNSVGSAQKVVQLLGSELGR</sequence>
<accession>A0A6A5UUE3</accession>
<dbReference type="GO" id="GO:0019478">
    <property type="term" value="P:D-amino acid catabolic process"/>
    <property type="evidence" value="ECO:0007669"/>
    <property type="project" value="TreeGrafter"/>
</dbReference>
<protein>
    <submittedName>
        <fullName evidence="8">Nucleotide-binding domain-containing protein</fullName>
    </submittedName>
</protein>
<feature type="binding site" evidence="6">
    <location>
        <position position="314"/>
    </location>
    <ligand>
        <name>D-dopa</name>
        <dbReference type="ChEBI" id="CHEBI:149689"/>
    </ligand>
</feature>
<feature type="binding site" evidence="6">
    <location>
        <position position="200"/>
    </location>
    <ligand>
        <name>FAD</name>
        <dbReference type="ChEBI" id="CHEBI:57692"/>
    </ligand>
</feature>
<dbReference type="GO" id="GO:0005737">
    <property type="term" value="C:cytoplasm"/>
    <property type="evidence" value="ECO:0007669"/>
    <property type="project" value="TreeGrafter"/>
</dbReference>
<reference evidence="8" key="1">
    <citation type="journal article" date="2020" name="Stud. Mycol.">
        <title>101 Dothideomycetes genomes: a test case for predicting lifestyles and emergence of pathogens.</title>
        <authorList>
            <person name="Haridas S."/>
            <person name="Albert R."/>
            <person name="Binder M."/>
            <person name="Bloem J."/>
            <person name="Labutti K."/>
            <person name="Salamov A."/>
            <person name="Andreopoulos B."/>
            <person name="Baker S."/>
            <person name="Barry K."/>
            <person name="Bills G."/>
            <person name="Bluhm B."/>
            <person name="Cannon C."/>
            <person name="Castanera R."/>
            <person name="Culley D."/>
            <person name="Daum C."/>
            <person name="Ezra D."/>
            <person name="Gonzalez J."/>
            <person name="Henrissat B."/>
            <person name="Kuo A."/>
            <person name="Liang C."/>
            <person name="Lipzen A."/>
            <person name="Lutzoni F."/>
            <person name="Magnuson J."/>
            <person name="Mondo S."/>
            <person name="Nolan M."/>
            <person name="Ohm R."/>
            <person name="Pangilinan J."/>
            <person name="Park H.-J."/>
            <person name="Ramirez L."/>
            <person name="Alfaro M."/>
            <person name="Sun H."/>
            <person name="Tritt A."/>
            <person name="Yoshinaga Y."/>
            <person name="Zwiers L.-H."/>
            <person name="Turgeon B."/>
            <person name="Goodwin S."/>
            <person name="Spatafora J."/>
            <person name="Crous P."/>
            <person name="Grigoriev I."/>
        </authorList>
    </citation>
    <scope>NUCLEOTIDE SEQUENCE</scope>
    <source>
        <strain evidence="8">CBS 107.79</strain>
    </source>
</reference>
<evidence type="ECO:0000256" key="1">
    <source>
        <dbReference type="ARBA" id="ARBA00001974"/>
    </source>
</evidence>
<evidence type="ECO:0000256" key="2">
    <source>
        <dbReference type="ARBA" id="ARBA00006730"/>
    </source>
</evidence>
<dbReference type="GO" id="GO:0003884">
    <property type="term" value="F:D-amino-acid oxidase activity"/>
    <property type="evidence" value="ECO:0007669"/>
    <property type="project" value="InterPro"/>
</dbReference>
<evidence type="ECO:0000256" key="6">
    <source>
        <dbReference type="PIRSR" id="PIRSR000189-1"/>
    </source>
</evidence>
<evidence type="ECO:0000313" key="9">
    <source>
        <dbReference type="Proteomes" id="UP000800036"/>
    </source>
</evidence>
<organism evidence="8 9">
    <name type="scientific">Bimuria novae-zelandiae CBS 107.79</name>
    <dbReference type="NCBI Taxonomy" id="1447943"/>
    <lineage>
        <taxon>Eukaryota</taxon>
        <taxon>Fungi</taxon>
        <taxon>Dikarya</taxon>
        <taxon>Ascomycota</taxon>
        <taxon>Pezizomycotina</taxon>
        <taxon>Dothideomycetes</taxon>
        <taxon>Pleosporomycetidae</taxon>
        <taxon>Pleosporales</taxon>
        <taxon>Massarineae</taxon>
        <taxon>Didymosphaeriaceae</taxon>
        <taxon>Bimuria</taxon>
    </lineage>
</organism>
<name>A0A6A5UUE3_9PLEO</name>
<feature type="domain" description="FAD dependent oxidoreductase" evidence="7">
    <location>
        <begin position="8"/>
        <end position="356"/>
    </location>
</feature>
<evidence type="ECO:0000313" key="8">
    <source>
        <dbReference type="EMBL" id="KAF1967372.1"/>
    </source>
</evidence>
<evidence type="ECO:0000256" key="4">
    <source>
        <dbReference type="ARBA" id="ARBA00022827"/>
    </source>
</evidence>
<keyword evidence="4 6" id="KW-0274">FAD</keyword>
<proteinExistence type="inferred from homology"/>
<dbReference type="EMBL" id="ML976733">
    <property type="protein sequence ID" value="KAF1967372.1"/>
    <property type="molecule type" value="Genomic_DNA"/>
</dbReference>
<dbReference type="GO" id="GO:0071949">
    <property type="term" value="F:FAD binding"/>
    <property type="evidence" value="ECO:0007669"/>
    <property type="project" value="InterPro"/>
</dbReference>
<keyword evidence="9" id="KW-1185">Reference proteome</keyword>
<dbReference type="AlphaFoldDB" id="A0A6A5UUE3"/>
<keyword evidence="5" id="KW-0560">Oxidoreductase</keyword>
<dbReference type="PIRSF" id="PIRSF000189">
    <property type="entry name" value="D-aa_oxidase"/>
    <property type="match status" value="1"/>
</dbReference>
<dbReference type="InterPro" id="IPR023209">
    <property type="entry name" value="DAO"/>
</dbReference>
<evidence type="ECO:0000259" key="7">
    <source>
        <dbReference type="Pfam" id="PF01266"/>
    </source>
</evidence>
<comment type="cofactor">
    <cofactor evidence="1 6">
        <name>FAD</name>
        <dbReference type="ChEBI" id="CHEBI:57692"/>
    </cofactor>
</comment>
<evidence type="ECO:0000256" key="3">
    <source>
        <dbReference type="ARBA" id="ARBA00022630"/>
    </source>
</evidence>
<dbReference type="Pfam" id="PF01266">
    <property type="entry name" value="DAO"/>
    <property type="match status" value="1"/>
</dbReference>
<comment type="similarity">
    <text evidence="2">Belongs to the DAMOX/DASOX family.</text>
</comment>
<dbReference type="Gene3D" id="3.40.50.720">
    <property type="entry name" value="NAD(P)-binding Rossmann-like Domain"/>
    <property type="match status" value="1"/>
</dbReference>
<dbReference type="SUPFAM" id="SSF51971">
    <property type="entry name" value="Nucleotide-binding domain"/>
    <property type="match status" value="1"/>
</dbReference>
<keyword evidence="3" id="KW-0285">Flavoprotein</keyword>
<dbReference type="SUPFAM" id="SSF54373">
    <property type="entry name" value="FAD-linked reductases, C-terminal domain"/>
    <property type="match status" value="1"/>
</dbReference>
<dbReference type="OrthoDB" id="2015447at2759"/>
<dbReference type="PANTHER" id="PTHR11530:SF11">
    <property type="entry name" value="D-ASPARTATE OXIDASE"/>
    <property type="match status" value="1"/>
</dbReference>